<comment type="caution">
    <text evidence="2">The sequence shown here is derived from an EMBL/GenBank/DDBJ whole genome shotgun (WGS) entry which is preliminary data.</text>
</comment>
<keyword evidence="3" id="KW-1185">Reference proteome</keyword>
<dbReference type="Proteomes" id="UP000660380">
    <property type="component" value="Unassembled WGS sequence"/>
</dbReference>
<evidence type="ECO:0000313" key="3">
    <source>
        <dbReference type="Proteomes" id="UP000660380"/>
    </source>
</evidence>
<gene>
    <name evidence="2" type="ORF">H6G81_34770</name>
</gene>
<evidence type="ECO:0000313" key="2">
    <source>
        <dbReference type="EMBL" id="MBD2609516.1"/>
    </source>
</evidence>
<name>A0ABR8H2N8_9CYAN</name>
<reference evidence="2 3" key="1">
    <citation type="journal article" date="2020" name="ISME J.">
        <title>Comparative genomics reveals insights into cyanobacterial evolution and habitat adaptation.</title>
        <authorList>
            <person name="Chen M.Y."/>
            <person name="Teng W.K."/>
            <person name="Zhao L."/>
            <person name="Hu C.X."/>
            <person name="Zhou Y.K."/>
            <person name="Han B.P."/>
            <person name="Song L.R."/>
            <person name="Shu W.S."/>
        </authorList>
    </citation>
    <scope>NUCLEOTIDE SEQUENCE [LARGE SCALE GENOMIC DNA]</scope>
    <source>
        <strain evidence="2 3">FACHB-248</strain>
    </source>
</reference>
<proteinExistence type="predicted"/>
<feature type="region of interest" description="Disordered" evidence="1">
    <location>
        <begin position="125"/>
        <end position="144"/>
    </location>
</feature>
<dbReference type="RefSeq" id="WP_029635995.1">
    <property type="nucleotide sequence ID" value="NZ_JACJTA010000166.1"/>
</dbReference>
<sequence length="170" mass="20439">MNFPELPPQPIRPETEQEEKEIWQPSWKCFCCQDTGKVQPHLARLVVPDYNYDRDRLPVCQFSDCKKGLRWLNLPTDNLDMRFTLAICQQLDMHERTVWRLTVERQSIDIRSLANKMTMPNVEYRDGRKERNPNDEREIQQRKAEIEAIPPEDWLRMGDEYMYGKKHDDD</sequence>
<accession>A0ABR8H2N8</accession>
<organism evidence="2 3">
    <name type="scientific">Scytonema hofmannii FACHB-248</name>
    <dbReference type="NCBI Taxonomy" id="1842502"/>
    <lineage>
        <taxon>Bacteria</taxon>
        <taxon>Bacillati</taxon>
        <taxon>Cyanobacteriota</taxon>
        <taxon>Cyanophyceae</taxon>
        <taxon>Nostocales</taxon>
        <taxon>Scytonemataceae</taxon>
        <taxon>Scytonema</taxon>
    </lineage>
</organism>
<protein>
    <submittedName>
        <fullName evidence="2">Uncharacterized protein</fullName>
    </submittedName>
</protein>
<dbReference type="EMBL" id="JACJTA010000166">
    <property type="protein sequence ID" value="MBD2609516.1"/>
    <property type="molecule type" value="Genomic_DNA"/>
</dbReference>
<evidence type="ECO:0000256" key="1">
    <source>
        <dbReference type="SAM" id="MobiDB-lite"/>
    </source>
</evidence>